<dbReference type="Gene3D" id="3.20.20.80">
    <property type="entry name" value="Glycosidases"/>
    <property type="match status" value="1"/>
</dbReference>
<dbReference type="EC" id="3.2.1.23" evidence="3 6"/>
<keyword evidence="4 6" id="KW-0378">Hydrolase</keyword>
<protein>
    <recommendedName>
        <fullName evidence="3 6">Beta-galactosidase</fullName>
        <shortName evidence="6">Beta-gal</shortName>
        <ecNumber evidence="3 6">3.2.1.23</ecNumber>
    </recommendedName>
</protein>
<feature type="binding site" evidence="8">
    <location>
        <position position="152"/>
    </location>
    <ligand>
        <name>substrate</name>
    </ligand>
</feature>
<organism evidence="13 14">
    <name type="scientific">Peterkaempfera bronchialis</name>
    <dbReference type="NCBI Taxonomy" id="2126346"/>
    <lineage>
        <taxon>Bacteria</taxon>
        <taxon>Bacillati</taxon>
        <taxon>Actinomycetota</taxon>
        <taxon>Actinomycetes</taxon>
        <taxon>Kitasatosporales</taxon>
        <taxon>Streptomycetaceae</taxon>
        <taxon>Peterkaempfera</taxon>
    </lineage>
</organism>
<dbReference type="KEGG" id="stri:C7M71_027300"/>
<dbReference type="InterPro" id="IPR013739">
    <property type="entry name" value="Beta_galactosidase_C"/>
</dbReference>
<evidence type="ECO:0000256" key="6">
    <source>
        <dbReference type="PIRNR" id="PIRNR001084"/>
    </source>
</evidence>
<evidence type="ECO:0000256" key="4">
    <source>
        <dbReference type="ARBA" id="ARBA00022801"/>
    </source>
</evidence>
<evidence type="ECO:0000313" key="13">
    <source>
        <dbReference type="EMBL" id="AXI80544.1"/>
    </source>
</evidence>
<feature type="active site" description="Proton donor" evidence="7">
    <location>
        <position position="153"/>
    </location>
</feature>
<dbReference type="InterPro" id="IPR017853">
    <property type="entry name" value="GH"/>
</dbReference>
<sequence>MPSLHDATRGRILYGGDYNPEQWPEEVWPQDIALMRRAGVTTATVGVFSWARLEPRPGARDFGWLDRVLDLLHGGGIDACLATPTASPPPWLGERHPETLPVTADGTTLWWGSRNQYCPSSAAYRDHAHALVEDLAARYAGHPALRIWHISNELGPVCHCAETSARFRDWLRQRYGDLDGLNHAWGTAFWSQAHSDWSTVTAPRSAPYLPNPAQTLDFQRFSSDVLLECFTAERDILRRHTPDVPVTTNFMALYKGIDSWAFAAAEDAVSLDLYPDPADPRAAAFAAANHDLTRSLAGGPWMVMEQAASAVNWRPVNRPKPEGLLRLQSLQSVARGADALLFFQWRASRSGAEKFHSAMVPHAGPDSPGHRRIRALGAELRLLGEAVGTDVRADIAVLHDWHSWWALEQPGRPSARITAPELLYAWHGALWDEHLTADFAHPEADLSRYRLVAVPTLYLASDAAVDNLVRYVHGGGTLVTGFFSGIADPTDTLRPGGMDARLRALLGVHPQEWWPLDDGATVRCDSAALGPFTGTLWSEDLRTDPGTETVAALNGGDLDGTPAVTRTTSGAGTAWYLATLPEPAALRGLLADAARRAGVHPVLPGLPDGVEAVRRGGLLFLLNHGERQTEVPVQGRYRELLTNRSTEGTLRLPRYGAAVLRPETTAE</sequence>
<keyword evidence="14" id="KW-1185">Reference proteome</keyword>
<feature type="binding site" evidence="8">
    <location>
        <position position="114"/>
    </location>
    <ligand>
        <name>substrate</name>
    </ligand>
</feature>
<gene>
    <name evidence="13" type="ORF">C7M71_027300</name>
</gene>
<accession>A0A345T3I9</accession>
<dbReference type="EMBL" id="CP031264">
    <property type="protein sequence ID" value="AXI80544.1"/>
    <property type="molecule type" value="Genomic_DNA"/>
</dbReference>
<feature type="binding site" evidence="9">
    <location>
        <position position="158"/>
    </location>
    <ligand>
        <name>Zn(2+)</name>
        <dbReference type="ChEBI" id="CHEBI:29105"/>
    </ligand>
</feature>
<dbReference type="InterPro" id="IPR013529">
    <property type="entry name" value="Glyco_hydro_42_N"/>
</dbReference>
<dbReference type="Gene3D" id="3.40.50.880">
    <property type="match status" value="1"/>
</dbReference>
<dbReference type="RefSeq" id="WP_111491486.1">
    <property type="nucleotide sequence ID" value="NZ_CP031264.1"/>
</dbReference>
<evidence type="ECO:0000256" key="5">
    <source>
        <dbReference type="ARBA" id="ARBA00023295"/>
    </source>
</evidence>
<feature type="binding site" evidence="8">
    <location>
        <position position="313"/>
    </location>
    <ligand>
        <name>substrate</name>
    </ligand>
</feature>
<name>A0A345T3I9_9ACTN</name>
<dbReference type="CDD" id="cd03143">
    <property type="entry name" value="A4_beta-galactosidase_middle_domain"/>
    <property type="match status" value="1"/>
</dbReference>
<comment type="catalytic activity">
    <reaction evidence="1 6">
        <text>Hydrolysis of terminal non-reducing beta-D-galactose residues in beta-D-galactosides.</text>
        <dbReference type="EC" id="3.2.1.23"/>
    </reaction>
</comment>
<dbReference type="InterPro" id="IPR003476">
    <property type="entry name" value="Glyco_hydro_42"/>
</dbReference>
<evidence type="ECO:0000256" key="3">
    <source>
        <dbReference type="ARBA" id="ARBA00012756"/>
    </source>
</evidence>
<dbReference type="SUPFAM" id="SSF51445">
    <property type="entry name" value="(Trans)glycosidases"/>
    <property type="match status" value="1"/>
</dbReference>
<proteinExistence type="inferred from homology"/>
<feature type="active site" description="Nucleophile" evidence="7">
    <location>
        <position position="305"/>
    </location>
</feature>
<evidence type="ECO:0000259" key="10">
    <source>
        <dbReference type="Pfam" id="PF02449"/>
    </source>
</evidence>
<feature type="domain" description="Glycoside hydrolase family 42 N-terminal" evidence="10">
    <location>
        <begin position="17"/>
        <end position="381"/>
    </location>
</feature>
<reference evidence="14" key="1">
    <citation type="submission" date="2018-07" db="EMBL/GenBank/DDBJ databases">
        <title>Streptacidiphilus bronchialis DSM 106435 chromosome.</title>
        <authorList>
            <person name="Batra D."/>
            <person name="Gulvik C.A."/>
        </authorList>
    </citation>
    <scope>NUCLEOTIDE SEQUENCE [LARGE SCALE GENOMIC DNA]</scope>
    <source>
        <strain evidence="14">DSM 106435</strain>
    </source>
</reference>
<feature type="binding site" evidence="9">
    <location>
        <position position="118"/>
    </location>
    <ligand>
        <name>Zn(2+)</name>
        <dbReference type="ChEBI" id="CHEBI:29105"/>
    </ligand>
</feature>
<evidence type="ECO:0000259" key="11">
    <source>
        <dbReference type="Pfam" id="PF08532"/>
    </source>
</evidence>
<dbReference type="GO" id="GO:0006012">
    <property type="term" value="P:galactose metabolic process"/>
    <property type="evidence" value="ECO:0007669"/>
    <property type="project" value="InterPro"/>
</dbReference>
<keyword evidence="9" id="KW-0479">Metal-binding</keyword>
<dbReference type="OrthoDB" id="9800974at2"/>
<dbReference type="InterPro" id="IPR029062">
    <property type="entry name" value="Class_I_gatase-like"/>
</dbReference>
<comment type="similarity">
    <text evidence="2 6">Belongs to the glycosyl hydrolase 42 family.</text>
</comment>
<keyword evidence="5 6" id="KW-0326">Glycosidase</keyword>
<evidence type="ECO:0000256" key="7">
    <source>
        <dbReference type="PIRSR" id="PIRSR001084-1"/>
    </source>
</evidence>
<dbReference type="GO" id="GO:0046872">
    <property type="term" value="F:metal ion binding"/>
    <property type="evidence" value="ECO:0007669"/>
    <property type="project" value="UniProtKB-KW"/>
</dbReference>
<feature type="domain" description="Beta-galactosidase trimerisation" evidence="11">
    <location>
        <begin position="393"/>
        <end position="599"/>
    </location>
</feature>
<dbReference type="InterPro" id="IPR013780">
    <property type="entry name" value="Glyco_hydro_b"/>
</dbReference>
<dbReference type="PANTHER" id="PTHR36447">
    <property type="entry name" value="BETA-GALACTOSIDASE GANA"/>
    <property type="match status" value="1"/>
</dbReference>
<dbReference type="Pfam" id="PF08533">
    <property type="entry name" value="Glyco_hydro_42C"/>
    <property type="match status" value="1"/>
</dbReference>
<dbReference type="AlphaFoldDB" id="A0A345T3I9"/>
<dbReference type="Pfam" id="PF08532">
    <property type="entry name" value="Glyco_hydro_42M"/>
    <property type="match status" value="1"/>
</dbReference>
<evidence type="ECO:0000256" key="2">
    <source>
        <dbReference type="ARBA" id="ARBA00005940"/>
    </source>
</evidence>
<dbReference type="Pfam" id="PF02449">
    <property type="entry name" value="Glyco_hydro_42"/>
    <property type="match status" value="1"/>
</dbReference>
<dbReference type="SUPFAM" id="SSF52317">
    <property type="entry name" value="Class I glutamine amidotransferase-like"/>
    <property type="match status" value="1"/>
</dbReference>
<evidence type="ECO:0000259" key="12">
    <source>
        <dbReference type="Pfam" id="PF08533"/>
    </source>
</evidence>
<dbReference type="Proteomes" id="UP000249340">
    <property type="component" value="Chromosome"/>
</dbReference>
<dbReference type="PANTHER" id="PTHR36447:SF1">
    <property type="entry name" value="BETA-GALACTOSIDASE GANA"/>
    <property type="match status" value="1"/>
</dbReference>
<dbReference type="Gene3D" id="2.60.40.1180">
    <property type="entry name" value="Golgi alpha-mannosidase II"/>
    <property type="match status" value="1"/>
</dbReference>
<dbReference type="GO" id="GO:0004565">
    <property type="term" value="F:beta-galactosidase activity"/>
    <property type="evidence" value="ECO:0007669"/>
    <property type="project" value="UniProtKB-EC"/>
</dbReference>
<keyword evidence="9" id="KW-0862">Zinc</keyword>
<feature type="binding site" evidence="9">
    <location>
        <position position="160"/>
    </location>
    <ligand>
        <name>Zn(2+)</name>
        <dbReference type="ChEBI" id="CHEBI:29105"/>
    </ligand>
</feature>
<dbReference type="GO" id="GO:0009341">
    <property type="term" value="C:beta-galactosidase complex"/>
    <property type="evidence" value="ECO:0007669"/>
    <property type="project" value="InterPro"/>
</dbReference>
<dbReference type="PIRSF" id="PIRSF001084">
    <property type="entry name" value="B-galactosidase"/>
    <property type="match status" value="1"/>
</dbReference>
<dbReference type="InterPro" id="IPR013738">
    <property type="entry name" value="Beta_galactosidase_Trimer"/>
</dbReference>
<evidence type="ECO:0000256" key="9">
    <source>
        <dbReference type="PIRSR" id="PIRSR001084-3"/>
    </source>
</evidence>
<evidence type="ECO:0000256" key="8">
    <source>
        <dbReference type="PIRSR" id="PIRSR001084-2"/>
    </source>
</evidence>
<feature type="domain" description="Beta-galactosidase C-terminal" evidence="12">
    <location>
        <begin position="609"/>
        <end position="661"/>
    </location>
</feature>
<evidence type="ECO:0000256" key="1">
    <source>
        <dbReference type="ARBA" id="ARBA00001412"/>
    </source>
</evidence>
<evidence type="ECO:0000313" key="14">
    <source>
        <dbReference type="Proteomes" id="UP000249340"/>
    </source>
</evidence>